<keyword evidence="3" id="KW-1185">Reference proteome</keyword>
<comment type="caution">
    <text evidence="2">The sequence shown here is derived from an EMBL/GenBank/DDBJ whole genome shotgun (WGS) entry which is preliminary data.</text>
</comment>
<dbReference type="Proteomes" id="UP000299102">
    <property type="component" value="Unassembled WGS sequence"/>
</dbReference>
<accession>A0A4C1V8Q6</accession>
<organism evidence="2 3">
    <name type="scientific">Eumeta variegata</name>
    <name type="common">Bagworm moth</name>
    <name type="synonym">Eumeta japonica</name>
    <dbReference type="NCBI Taxonomy" id="151549"/>
    <lineage>
        <taxon>Eukaryota</taxon>
        <taxon>Metazoa</taxon>
        <taxon>Ecdysozoa</taxon>
        <taxon>Arthropoda</taxon>
        <taxon>Hexapoda</taxon>
        <taxon>Insecta</taxon>
        <taxon>Pterygota</taxon>
        <taxon>Neoptera</taxon>
        <taxon>Endopterygota</taxon>
        <taxon>Lepidoptera</taxon>
        <taxon>Glossata</taxon>
        <taxon>Ditrysia</taxon>
        <taxon>Tineoidea</taxon>
        <taxon>Psychidae</taxon>
        <taxon>Oiketicinae</taxon>
        <taxon>Eumeta</taxon>
    </lineage>
</organism>
<protein>
    <submittedName>
        <fullName evidence="2">Uncharacterized protein</fullName>
    </submittedName>
</protein>
<evidence type="ECO:0000313" key="3">
    <source>
        <dbReference type="Proteomes" id="UP000299102"/>
    </source>
</evidence>
<sequence>MPRNEDSAARRPSGQGVDSAGGDQAQTGPHLKSPSESGGRMRTRTQPTLKPLSVRTRRARAGPPPTVY</sequence>
<proteinExistence type="predicted"/>
<evidence type="ECO:0000256" key="1">
    <source>
        <dbReference type="SAM" id="MobiDB-lite"/>
    </source>
</evidence>
<reference evidence="2 3" key="1">
    <citation type="journal article" date="2019" name="Commun. Biol.">
        <title>The bagworm genome reveals a unique fibroin gene that provides high tensile strength.</title>
        <authorList>
            <person name="Kono N."/>
            <person name="Nakamura H."/>
            <person name="Ohtoshi R."/>
            <person name="Tomita M."/>
            <person name="Numata K."/>
            <person name="Arakawa K."/>
        </authorList>
    </citation>
    <scope>NUCLEOTIDE SEQUENCE [LARGE SCALE GENOMIC DNA]</scope>
</reference>
<dbReference type="AlphaFoldDB" id="A0A4C1V8Q6"/>
<gene>
    <name evidence="2" type="ORF">EVAR_7437_1</name>
</gene>
<name>A0A4C1V8Q6_EUMVA</name>
<evidence type="ECO:0000313" key="2">
    <source>
        <dbReference type="EMBL" id="GBP34384.1"/>
    </source>
</evidence>
<feature type="region of interest" description="Disordered" evidence="1">
    <location>
        <begin position="1"/>
        <end position="68"/>
    </location>
</feature>
<dbReference type="EMBL" id="BGZK01000287">
    <property type="protein sequence ID" value="GBP34384.1"/>
    <property type="molecule type" value="Genomic_DNA"/>
</dbReference>